<comment type="catalytic activity">
    <reaction evidence="10 11">
        <text>L-glutamyl-tRNA(Gln) + L-glutamine + ATP + H2O = L-glutaminyl-tRNA(Gln) + L-glutamate + ADP + phosphate + H(+)</text>
        <dbReference type="Rhea" id="RHEA:17521"/>
        <dbReference type="Rhea" id="RHEA-COMP:9681"/>
        <dbReference type="Rhea" id="RHEA-COMP:9684"/>
        <dbReference type="ChEBI" id="CHEBI:15377"/>
        <dbReference type="ChEBI" id="CHEBI:15378"/>
        <dbReference type="ChEBI" id="CHEBI:29985"/>
        <dbReference type="ChEBI" id="CHEBI:30616"/>
        <dbReference type="ChEBI" id="CHEBI:43474"/>
        <dbReference type="ChEBI" id="CHEBI:58359"/>
        <dbReference type="ChEBI" id="CHEBI:78520"/>
        <dbReference type="ChEBI" id="CHEBI:78521"/>
        <dbReference type="ChEBI" id="CHEBI:456216"/>
    </reaction>
</comment>
<evidence type="ECO:0000313" key="18">
    <source>
        <dbReference type="Proteomes" id="UP000006469"/>
    </source>
</evidence>
<evidence type="ECO:0000313" key="17">
    <source>
        <dbReference type="EMBL" id="QCQ74882.1"/>
    </source>
</evidence>
<evidence type="ECO:0000313" key="15">
    <source>
        <dbReference type="EMBL" id="AHZ22234.1"/>
    </source>
</evidence>
<dbReference type="STRING" id="523841.HFX_0646"/>
<reference evidence="14 18" key="2">
    <citation type="journal article" date="2012" name="J. Bacteriol.">
        <title>Complete genome sequence of the metabolically versatile halophilic archaeon Haloferax mediterranei, a poly(3-hydroxybutyrate-co-3-hydroxyvalerate) producer.</title>
        <authorList>
            <person name="Han J."/>
            <person name="Zhang F."/>
            <person name="Hou J."/>
            <person name="Liu X."/>
            <person name="Li M."/>
            <person name="Liu H."/>
            <person name="Cai L."/>
            <person name="Zhang B."/>
            <person name="Chen Y."/>
            <person name="Zhou J."/>
            <person name="Hu S."/>
            <person name="Xiang H."/>
        </authorList>
    </citation>
    <scope>NUCLEOTIDE SEQUENCE [LARGE SCALE GENOMIC DNA]</scope>
    <source>
        <strain evidence="18">ATCC 33500 / DSM 1411 / JCM 8866 / NBRC 14739 / NCIMB 2177 / R-4</strain>
        <strain evidence="14">CGMCC 1.2087</strain>
    </source>
</reference>
<dbReference type="FunFam" id="1.10.150.380:FF:000001">
    <property type="entry name" value="Aspartyl/glutamyl-tRNA(Asn/Gln) amidotransferase subunit B"/>
    <property type="match status" value="1"/>
</dbReference>
<dbReference type="InterPro" id="IPR042114">
    <property type="entry name" value="GatB_C_1"/>
</dbReference>
<comment type="similarity">
    <text evidence="1 11">Belongs to the GatB/GatE family. GatB subfamily.</text>
</comment>
<dbReference type="Proteomes" id="UP000006469">
    <property type="component" value="Chromosome"/>
</dbReference>
<reference evidence="14" key="1">
    <citation type="journal article" date="2012" name="Appl. Environ. Microbiol.">
        <title>Identification of the haloarchaeal phasin (PhaP) that functions in polyhydroxyalkanoate accumulation and granule formation in Haloferax mediterranei.</title>
        <authorList>
            <person name="Cai S."/>
            <person name="Cai L."/>
            <person name="Liu H."/>
            <person name="Liu X."/>
            <person name="Han J."/>
            <person name="Zhou J."/>
            <person name="Xiang H."/>
        </authorList>
    </citation>
    <scope>NUCLEOTIDE SEQUENCE</scope>
    <source>
        <strain evidence="14">CGMCC 1.2087</strain>
    </source>
</reference>
<reference evidence="14" key="5">
    <citation type="submission" date="2014-05" db="EMBL/GenBank/DDBJ databases">
        <authorList>
            <person name="Wang L."/>
            <person name="Yang H."/>
            <person name="Xiang H."/>
        </authorList>
    </citation>
    <scope>NUCLEOTIDE SEQUENCE</scope>
    <source>
        <strain evidence="14">CGMCC 1.2087</strain>
    </source>
</reference>
<organism evidence="14 18">
    <name type="scientific">Haloferax mediterranei (strain ATCC 33500 / DSM 1411 / JCM 8866 / NBRC 14739 / NCIMB 2177 / R-4)</name>
    <name type="common">Halobacterium mediterranei</name>
    <dbReference type="NCBI Taxonomy" id="523841"/>
    <lineage>
        <taxon>Archaea</taxon>
        <taxon>Methanobacteriati</taxon>
        <taxon>Methanobacteriota</taxon>
        <taxon>Stenosarchaea group</taxon>
        <taxon>Halobacteria</taxon>
        <taxon>Halobacteriales</taxon>
        <taxon>Haloferacaceae</taxon>
        <taxon>Haloferax</taxon>
    </lineage>
</organism>
<dbReference type="InterPro" id="IPR017958">
    <property type="entry name" value="Gln-tRNA_amidoTrfase_suB_CS"/>
</dbReference>
<keyword evidence="15" id="KW-0808">Transferase</keyword>
<dbReference type="EMBL" id="CP039139">
    <property type="protein sequence ID" value="QCQ74882.1"/>
    <property type="molecule type" value="Genomic_DNA"/>
</dbReference>
<dbReference type="EMBL" id="AOLO01000007">
    <property type="protein sequence ID" value="EMA02355.1"/>
    <property type="molecule type" value="Genomic_DNA"/>
</dbReference>
<gene>
    <name evidence="11 14" type="primary">gatB</name>
    <name evidence="14" type="ordered locus">HFX_0646</name>
    <name evidence="15" type="ORF">BM92_06005</name>
    <name evidence="16" type="ORF">C439_07230</name>
    <name evidence="17" type="ORF">E6P09_06280</name>
</gene>
<comment type="catalytic activity">
    <reaction evidence="9 11">
        <text>L-aspartyl-tRNA(Asn) + L-glutamine + ATP + H2O = L-asparaginyl-tRNA(Asn) + L-glutamate + ADP + phosphate + 2 H(+)</text>
        <dbReference type="Rhea" id="RHEA:14513"/>
        <dbReference type="Rhea" id="RHEA-COMP:9674"/>
        <dbReference type="Rhea" id="RHEA-COMP:9677"/>
        <dbReference type="ChEBI" id="CHEBI:15377"/>
        <dbReference type="ChEBI" id="CHEBI:15378"/>
        <dbReference type="ChEBI" id="CHEBI:29985"/>
        <dbReference type="ChEBI" id="CHEBI:30616"/>
        <dbReference type="ChEBI" id="CHEBI:43474"/>
        <dbReference type="ChEBI" id="CHEBI:58359"/>
        <dbReference type="ChEBI" id="CHEBI:78515"/>
        <dbReference type="ChEBI" id="CHEBI:78516"/>
        <dbReference type="ChEBI" id="CHEBI:456216"/>
    </reaction>
</comment>
<evidence type="ECO:0000256" key="6">
    <source>
        <dbReference type="ARBA" id="ARBA00022840"/>
    </source>
</evidence>
<dbReference type="InterPro" id="IPR004413">
    <property type="entry name" value="GatB"/>
</dbReference>
<evidence type="ECO:0000256" key="4">
    <source>
        <dbReference type="ARBA" id="ARBA00022598"/>
    </source>
</evidence>
<evidence type="ECO:0000313" key="14">
    <source>
        <dbReference type="EMBL" id="AFK18370.1"/>
    </source>
</evidence>
<dbReference type="Gene3D" id="1.10.150.380">
    <property type="entry name" value="GatB domain, N-terminal subdomain"/>
    <property type="match status" value="1"/>
</dbReference>
<accession>I3R2B0</accession>
<evidence type="ECO:0000313" key="19">
    <source>
        <dbReference type="Proteomes" id="UP000011603"/>
    </source>
</evidence>
<comment type="function">
    <text evidence="8 11">Allows the formation of correctly charged Asn-tRNA(Asn) or Gln-tRNA(Gln) through the transamidation of misacylated Asp-tRNA(Asn) or Glu-tRNA(Gln) in organisms which lack either or both of asparaginyl-tRNA or glutaminyl-tRNA synthetases. The reaction takes place in the presence of glutamine and ATP through an activated phospho-Asp-tRNA(Asn) or phospho-Glu-tRNA(Gln).</text>
</comment>
<dbReference type="PATRIC" id="fig|523841.21.peg.1462"/>
<dbReference type="InterPro" id="IPR023168">
    <property type="entry name" value="GatB_Yqey_C_2"/>
</dbReference>
<dbReference type="GO" id="GO:0016740">
    <property type="term" value="F:transferase activity"/>
    <property type="evidence" value="ECO:0007669"/>
    <property type="project" value="UniProtKB-KW"/>
</dbReference>
<feature type="compositionally biased region" description="Polar residues" evidence="12">
    <location>
        <begin position="477"/>
        <end position="490"/>
    </location>
</feature>
<dbReference type="Gene3D" id="1.10.10.410">
    <property type="match status" value="1"/>
</dbReference>
<evidence type="ECO:0000256" key="10">
    <source>
        <dbReference type="ARBA" id="ARBA00047913"/>
    </source>
</evidence>
<dbReference type="EMBL" id="CP001868">
    <property type="protein sequence ID" value="AFK18370.1"/>
    <property type="molecule type" value="Genomic_DNA"/>
</dbReference>
<dbReference type="GO" id="GO:0005524">
    <property type="term" value="F:ATP binding"/>
    <property type="evidence" value="ECO:0007669"/>
    <property type="project" value="UniProtKB-KW"/>
</dbReference>
<evidence type="ECO:0000256" key="12">
    <source>
        <dbReference type="SAM" id="MobiDB-lite"/>
    </source>
</evidence>
<keyword evidence="19" id="KW-1185">Reference proteome</keyword>
<dbReference type="InterPro" id="IPR018027">
    <property type="entry name" value="Asn/Gln_amidotransferase"/>
</dbReference>
<dbReference type="InterPro" id="IPR006075">
    <property type="entry name" value="Asn/Gln-tRNA_Trfase_suB/E_cat"/>
</dbReference>
<dbReference type="GeneID" id="40156007"/>
<dbReference type="PANTHER" id="PTHR11659">
    <property type="entry name" value="GLUTAMYL-TRNA GLN AMIDOTRANSFERASE SUBUNIT B MITOCHONDRIAL AND PROKARYOTIC PET112-RELATED"/>
    <property type="match status" value="1"/>
</dbReference>
<dbReference type="Proteomes" id="UP000299011">
    <property type="component" value="Chromosome"/>
</dbReference>
<dbReference type="NCBIfam" id="TIGR00133">
    <property type="entry name" value="gatB"/>
    <property type="match status" value="1"/>
</dbReference>
<dbReference type="InterPro" id="IPR017959">
    <property type="entry name" value="Asn/Gln-tRNA_amidoTrfase_suB/E"/>
</dbReference>
<evidence type="ECO:0000313" key="16">
    <source>
        <dbReference type="EMBL" id="EMA02355.1"/>
    </source>
</evidence>
<proteinExistence type="inferred from homology"/>
<reference evidence="16 19" key="3">
    <citation type="journal article" date="2014" name="PLoS Genet.">
        <title>Phylogenetically driven sequencing of extremely halophilic archaea reveals strategies for static and dynamic osmo-response.</title>
        <authorList>
            <person name="Becker E.A."/>
            <person name="Seitzer P.M."/>
            <person name="Tritt A."/>
            <person name="Larsen D."/>
            <person name="Krusor M."/>
            <person name="Yao A.I."/>
            <person name="Wu D."/>
            <person name="Madern D."/>
            <person name="Eisen J.A."/>
            <person name="Darling A.E."/>
            <person name="Facciotti M.T."/>
        </authorList>
    </citation>
    <scope>NUCLEOTIDE SEQUENCE [LARGE SCALE GENOMIC DNA]</scope>
    <source>
        <strain evidence="16">ATCC 33500</strain>
        <strain evidence="19">ATCC 33500 / DSM 1411 / JCM 8866 / NBRC 14739 / NCIMB 2177 / R-4</strain>
    </source>
</reference>
<evidence type="ECO:0000256" key="7">
    <source>
        <dbReference type="ARBA" id="ARBA00022917"/>
    </source>
</evidence>
<reference evidence="17 21" key="6">
    <citation type="submission" date="2019-04" db="EMBL/GenBank/DDBJ databases">
        <title>Methylomes of two halophilic Archaea, Haloarcula marismortui and Haloferax mediterranei.</title>
        <authorList>
            <person name="DasSarma S."/>
            <person name="DasSarma P."/>
            <person name="DasSarma S."/>
            <person name="Fomenkov A."/>
            <person name="Vincze T."/>
            <person name="Anton B.P."/>
            <person name="Roberts R.J."/>
        </authorList>
    </citation>
    <scope>NUCLEOTIDE SEQUENCE [LARGE SCALE GENOMIC DNA]</scope>
    <source>
        <strain evidence="17">ATCC 33500</strain>
        <strain evidence="21">ATCC 33500 / DSM 1411 / JCM 8866 / NBRC 14739 / NCIMB 2177 / R-4</strain>
    </source>
</reference>
<evidence type="ECO:0000256" key="1">
    <source>
        <dbReference type="ARBA" id="ARBA00005306"/>
    </source>
</evidence>
<keyword evidence="5 11" id="KW-0547">Nucleotide-binding</keyword>
<dbReference type="KEGG" id="hme:HFX_0646"/>
<dbReference type="Pfam" id="PF02934">
    <property type="entry name" value="GatB_N"/>
    <property type="match status" value="1"/>
</dbReference>
<protein>
    <recommendedName>
        <fullName evidence="3 11">Aspartyl/glutamyl-tRNA(Asn/Gln) amidotransferase subunit B</fullName>
        <shortName evidence="11">Asp/Glu-ADT subunit B</shortName>
        <ecNumber evidence="11">6.3.5.-</ecNumber>
    </recommendedName>
</protein>
<name>I3R2B0_HALMT</name>
<evidence type="ECO:0000313" key="21">
    <source>
        <dbReference type="Proteomes" id="UP000299011"/>
    </source>
</evidence>
<dbReference type="eggNOG" id="arCOG01718">
    <property type="taxonomic scope" value="Archaea"/>
</dbReference>
<dbReference type="Proteomes" id="UP000011603">
    <property type="component" value="Unassembled WGS sequence"/>
</dbReference>
<dbReference type="FunFam" id="1.10.10.410:FF:000001">
    <property type="entry name" value="Aspartyl/glutamyl-tRNA(Asn/Gln) amidotransferase subunit B"/>
    <property type="match status" value="1"/>
</dbReference>
<comment type="subunit">
    <text evidence="2 11">Heterotrimer of A, B and C subunits.</text>
</comment>
<evidence type="ECO:0000256" key="3">
    <source>
        <dbReference type="ARBA" id="ARBA00016923"/>
    </source>
</evidence>
<dbReference type="NCBIfam" id="NF004012">
    <property type="entry name" value="PRK05477.1-2"/>
    <property type="match status" value="1"/>
</dbReference>
<evidence type="ECO:0000256" key="11">
    <source>
        <dbReference type="HAMAP-Rule" id="MF_00121"/>
    </source>
</evidence>
<dbReference type="InterPro" id="IPR003789">
    <property type="entry name" value="Asn/Gln_tRNA_amidoTrase-B-like"/>
</dbReference>
<dbReference type="NCBIfam" id="NF004014">
    <property type="entry name" value="PRK05477.1-4"/>
    <property type="match status" value="1"/>
</dbReference>
<evidence type="ECO:0000313" key="20">
    <source>
        <dbReference type="Proteomes" id="UP000027075"/>
    </source>
</evidence>
<dbReference type="InterPro" id="IPR014746">
    <property type="entry name" value="Gln_synth/guanido_kin_cat_dom"/>
</dbReference>
<dbReference type="GO" id="GO:0006412">
    <property type="term" value="P:translation"/>
    <property type="evidence" value="ECO:0007669"/>
    <property type="project" value="UniProtKB-UniRule"/>
</dbReference>
<reference evidence="15 20" key="4">
    <citation type="submission" date="2014-04" db="EMBL/GenBank/DDBJ databases">
        <title>Transcriptional profiles of Haloferax mediterranei on the basis of nitrogen availability.</title>
        <authorList>
            <person name="Bautista V."/>
        </authorList>
    </citation>
    <scope>NUCLEOTIDE SEQUENCE [LARGE SCALE GENOMIC DNA]</scope>
    <source>
        <strain evidence="15">ATCC 33500</strain>
        <strain evidence="20">ATCC 33500 / DSM 1411 / JCM 8866 / NBRC 14739 / NCIMB 2177 / R-4</strain>
    </source>
</reference>
<dbReference type="EC" id="6.3.5.-" evidence="11"/>
<evidence type="ECO:0000256" key="8">
    <source>
        <dbReference type="ARBA" id="ARBA00024799"/>
    </source>
</evidence>
<dbReference type="RefSeq" id="WP_004057580.1">
    <property type="nucleotide sequence ID" value="NC_017941.2"/>
</dbReference>
<dbReference type="GO" id="GO:0050567">
    <property type="term" value="F:glutaminyl-tRNA synthase (glutamine-hydrolyzing) activity"/>
    <property type="evidence" value="ECO:0007669"/>
    <property type="project" value="UniProtKB-UniRule"/>
</dbReference>
<dbReference type="EMBL" id="CP007551">
    <property type="protein sequence ID" value="AHZ22234.1"/>
    <property type="molecule type" value="Genomic_DNA"/>
</dbReference>
<dbReference type="PaxDb" id="523841-HFX_0646"/>
<feature type="domain" description="Asn/Gln amidotransferase" evidence="13">
    <location>
        <begin position="348"/>
        <end position="494"/>
    </location>
</feature>
<dbReference type="Pfam" id="PF02637">
    <property type="entry name" value="GatB_Yqey"/>
    <property type="match status" value="1"/>
</dbReference>
<dbReference type="HOGENOM" id="CLU_019240_0_0_2"/>
<dbReference type="HAMAP" id="MF_00121">
    <property type="entry name" value="GatB"/>
    <property type="match status" value="1"/>
</dbReference>
<dbReference type="SUPFAM" id="SSF89095">
    <property type="entry name" value="GatB/YqeY motif"/>
    <property type="match status" value="1"/>
</dbReference>
<evidence type="ECO:0000256" key="5">
    <source>
        <dbReference type="ARBA" id="ARBA00022741"/>
    </source>
</evidence>
<evidence type="ECO:0000256" key="9">
    <source>
        <dbReference type="ARBA" id="ARBA00047380"/>
    </source>
</evidence>
<keyword evidence="4 11" id="KW-0436">Ligase</keyword>
<keyword evidence="7 11" id="KW-0648">Protein biosynthesis</keyword>
<evidence type="ECO:0000259" key="13">
    <source>
        <dbReference type="SMART" id="SM00845"/>
    </source>
</evidence>
<dbReference type="SUPFAM" id="SSF55931">
    <property type="entry name" value="Glutamine synthetase/guanido kinase"/>
    <property type="match status" value="1"/>
</dbReference>
<feature type="region of interest" description="Disordered" evidence="12">
    <location>
        <begin position="477"/>
        <end position="496"/>
    </location>
</feature>
<dbReference type="GO" id="GO:0070681">
    <property type="term" value="P:glutaminyl-tRNAGln biosynthesis via transamidation"/>
    <property type="evidence" value="ECO:0007669"/>
    <property type="project" value="TreeGrafter"/>
</dbReference>
<dbReference type="OrthoDB" id="52755at2157"/>
<dbReference type="AlphaFoldDB" id="I3R2B0"/>
<dbReference type="PROSITE" id="PS01234">
    <property type="entry name" value="GATB"/>
    <property type="match status" value="1"/>
</dbReference>
<dbReference type="Proteomes" id="UP000027075">
    <property type="component" value="Chromosome"/>
</dbReference>
<sequence>MTAQALEQRELAVVIGLEVHVQLETTTKIFCSCSTEPAEDEEPNTRVCPVCLGLPGALPVLNEKAVESAVKIGKALNADIAEDTRFHRKNYYYPDLPKNFQITQYDAPICADGTLEVAVEGNRRDIGITRAHLEEDPGSLQHKGGSIDTADYTLVNYNRAGTPLVEIVTEPDFRSPQETRAFLAKLEEVLEYLGVFDATRDGSLRIDANISLVPADEVNGDGSISDEALEAANRTEVKNISSHKGAEKALAYEVTRQKNAIKRGRAVEQETRHWDESRGITVSMRSKEEEKDYRYFREADLPPLQVAHWKAEIPIPELPDARRERFQTEYGIDEESASKLTSTKEVADFFEDVAAEFDADLAATWVADNLLGELNYRDMLITDVADRLDEFTRLVELVDADEVTTKNAEEIVLRKMLDEGKDPDTIVEEEGLGKADDDEIGGFVTEAIEENPDAVSDYHDGEGGALNFLVGQVMQKSQGSADPGTVNQLLREQLDE</sequence>
<dbReference type="PANTHER" id="PTHR11659:SF0">
    <property type="entry name" value="GLUTAMYL-TRNA(GLN) AMIDOTRANSFERASE SUBUNIT B, MITOCHONDRIAL"/>
    <property type="match status" value="1"/>
</dbReference>
<dbReference type="SMART" id="SM00845">
    <property type="entry name" value="GatB_Yqey"/>
    <property type="match status" value="1"/>
</dbReference>
<keyword evidence="6 11" id="KW-0067">ATP-binding</keyword>
<evidence type="ECO:0000256" key="2">
    <source>
        <dbReference type="ARBA" id="ARBA00011123"/>
    </source>
</evidence>